<dbReference type="NCBIfam" id="NF002305">
    <property type="entry name" value="PRK01229.1"/>
    <property type="match status" value="1"/>
</dbReference>
<dbReference type="SMART" id="SM00478">
    <property type="entry name" value="ENDO3c"/>
    <property type="match status" value="1"/>
</dbReference>
<dbReference type="InterPro" id="IPR012092">
    <property type="entry name" value="DNA_glyclase/AP_lyase_Ogg"/>
</dbReference>
<dbReference type="Gene3D" id="1.10.1670.10">
    <property type="entry name" value="Helix-hairpin-Helix base-excision DNA repair enzymes (C-terminal)"/>
    <property type="match status" value="1"/>
</dbReference>
<feature type="active site" evidence="7">
    <location>
        <position position="145"/>
    </location>
</feature>
<gene>
    <name evidence="7" type="primary">ogg</name>
    <name evidence="9" type="ORF">DFR86_09470</name>
</gene>
<keyword evidence="3 7" id="KW-0234">DNA repair</keyword>
<dbReference type="Gene3D" id="1.10.340.30">
    <property type="entry name" value="Hypothetical protein, domain 2"/>
    <property type="match status" value="1"/>
</dbReference>
<evidence type="ECO:0000259" key="8">
    <source>
        <dbReference type="SMART" id="SM00478"/>
    </source>
</evidence>
<evidence type="ECO:0000256" key="1">
    <source>
        <dbReference type="ARBA" id="ARBA00022763"/>
    </source>
</evidence>
<keyword evidence="5 7" id="KW-0511">Multifunctional enzyme</keyword>
<accession>A0A2U9IP20</accession>
<dbReference type="GO" id="GO:0006284">
    <property type="term" value="P:base-excision repair"/>
    <property type="evidence" value="ECO:0007669"/>
    <property type="project" value="UniProtKB-UniRule"/>
</dbReference>
<evidence type="ECO:0000256" key="6">
    <source>
        <dbReference type="ARBA" id="ARBA00023295"/>
    </source>
</evidence>
<comment type="catalytic activity">
    <reaction evidence="7">
        <text>2'-deoxyribonucleotide-(2'-deoxyribose 5'-phosphate)-2'-deoxyribonucleotide-DNA = a 3'-end 2'-deoxyribonucleotide-(2,3-dehydro-2,3-deoxyribose 5'-phosphate)-DNA + a 5'-end 5'-phospho-2'-deoxyribonucleoside-DNA + H(+)</text>
        <dbReference type="Rhea" id="RHEA:66592"/>
        <dbReference type="Rhea" id="RHEA-COMP:13180"/>
        <dbReference type="Rhea" id="RHEA-COMP:16897"/>
        <dbReference type="Rhea" id="RHEA-COMP:17067"/>
        <dbReference type="ChEBI" id="CHEBI:15378"/>
        <dbReference type="ChEBI" id="CHEBI:136412"/>
        <dbReference type="ChEBI" id="CHEBI:157695"/>
        <dbReference type="ChEBI" id="CHEBI:167181"/>
        <dbReference type="EC" id="4.2.99.18"/>
    </reaction>
</comment>
<feature type="domain" description="HhH-GPD" evidence="8">
    <location>
        <begin position="42"/>
        <end position="197"/>
    </location>
</feature>
<keyword evidence="1 7" id="KW-0227">DNA damage</keyword>
<dbReference type="CDD" id="cd00056">
    <property type="entry name" value="ENDO3c"/>
    <property type="match status" value="1"/>
</dbReference>
<dbReference type="InterPro" id="IPR011257">
    <property type="entry name" value="DNA_glycosylase"/>
</dbReference>
<dbReference type="HAMAP" id="MF_00241">
    <property type="entry name" value="Ogg"/>
    <property type="match status" value="1"/>
</dbReference>
<evidence type="ECO:0000313" key="10">
    <source>
        <dbReference type="Proteomes" id="UP000248410"/>
    </source>
</evidence>
<keyword evidence="10" id="KW-1185">Reference proteome</keyword>
<dbReference type="AlphaFoldDB" id="A0A2U9IP20"/>
<dbReference type="InterPro" id="IPR023170">
    <property type="entry name" value="HhH_base_excis_C"/>
</dbReference>
<keyword evidence="2 7" id="KW-0378">Hydrolase</keyword>
<feature type="active site" evidence="7">
    <location>
        <position position="127"/>
    </location>
</feature>
<dbReference type="GO" id="GO:0016799">
    <property type="term" value="F:hydrolase activity, hydrolyzing N-glycosyl compounds"/>
    <property type="evidence" value="ECO:0007669"/>
    <property type="project" value="UniProtKB-UniRule"/>
</dbReference>
<dbReference type="EC" id="3.2.2.-" evidence="7"/>
<protein>
    <recommendedName>
        <fullName evidence="7">8-oxoguanine DNA glycosylase/AP lyase</fullName>
    </recommendedName>
    <domain>
        <recommendedName>
            <fullName evidence="7">8-oxoguanine DNA glycosylase</fullName>
            <shortName evidence="7">8-oxoG DNA glycosylase</shortName>
            <ecNumber evidence="7">3.2.2.-</ecNumber>
        </recommendedName>
    </domain>
    <domain>
        <recommendedName>
            <fullName evidence="7">DNA-(apurinic or apyrimidinic site) lyase</fullName>
            <shortName evidence="7">AP lyase</shortName>
            <ecNumber evidence="7">4.2.99.18</ecNumber>
        </recommendedName>
    </domain>
</protein>
<reference evidence="9 10" key="1">
    <citation type="submission" date="2018-05" db="EMBL/GenBank/DDBJ databases">
        <title>Complete Genome Sequences of Extremely Thermoacidophilic, Metal-Mobilizing Type-Strain Members of the Archaeal Family Sulfolobaceae: Acidianus brierleyi DSM-1651T, Acidianus sulfidivorans DSM-18786T, Metallosphaera hakonensis DSM-7519T, and Metallosphaera prunae DSM-10039T.</title>
        <authorList>
            <person name="Counts J.A."/>
            <person name="Kelly R.M."/>
        </authorList>
    </citation>
    <scope>NUCLEOTIDE SEQUENCE [LARGE SCALE GENOMIC DNA]</scope>
    <source>
        <strain evidence="9 10">JP7</strain>
    </source>
</reference>
<evidence type="ECO:0000256" key="5">
    <source>
        <dbReference type="ARBA" id="ARBA00023268"/>
    </source>
</evidence>
<proteinExistence type="inferred from homology"/>
<dbReference type="RefSeq" id="WP_110380641.1">
    <property type="nucleotide sequence ID" value="NZ_CP029288.2"/>
</dbReference>
<dbReference type="EC" id="4.2.99.18" evidence="7"/>
<organism evidence="9 10">
    <name type="scientific">Acidianus sulfidivorans JP7</name>
    <dbReference type="NCBI Taxonomy" id="619593"/>
    <lineage>
        <taxon>Archaea</taxon>
        <taxon>Thermoproteota</taxon>
        <taxon>Thermoprotei</taxon>
        <taxon>Sulfolobales</taxon>
        <taxon>Sulfolobaceae</taxon>
        <taxon>Acidianus</taxon>
    </lineage>
</organism>
<dbReference type="KEGG" id="asul:DFR86_09470"/>
<dbReference type="InterPro" id="IPR003265">
    <property type="entry name" value="HhH-GPD_domain"/>
</dbReference>
<evidence type="ECO:0000256" key="2">
    <source>
        <dbReference type="ARBA" id="ARBA00022801"/>
    </source>
</evidence>
<dbReference type="EMBL" id="CP029288">
    <property type="protein sequence ID" value="AWR97751.1"/>
    <property type="molecule type" value="Genomic_DNA"/>
</dbReference>
<dbReference type="OrthoDB" id="35941at2157"/>
<comment type="similarity">
    <text evidence="7">Belongs to the type-2 OGG1 family.</text>
</comment>
<evidence type="ECO:0000256" key="7">
    <source>
        <dbReference type="HAMAP-Rule" id="MF_00241"/>
    </source>
</evidence>
<dbReference type="GeneID" id="36838197"/>
<dbReference type="SUPFAM" id="SSF48150">
    <property type="entry name" value="DNA-glycosylase"/>
    <property type="match status" value="1"/>
</dbReference>
<dbReference type="Proteomes" id="UP000248410">
    <property type="component" value="Chromosome"/>
</dbReference>
<dbReference type="PIRSF" id="PIRSF005954">
    <property type="entry name" value="Thrmst_ogg"/>
    <property type="match status" value="1"/>
</dbReference>
<feature type="site" description="Important for guanine/8-oxoguanine distinction" evidence="7">
    <location>
        <position position="202"/>
    </location>
</feature>
<comment type="function">
    <text evidence="7">Catalyzes the excision of an oxidatively damaged form of guanine (7,8-dihydro-8-oxoguanine = 8-oxoG) from DNA. Also cleaves the DNA backbone at apurinic/apyrimidinic sites (AP sites).</text>
</comment>
<name>A0A2U9IP20_9CREN</name>
<dbReference type="GO" id="GO:0140078">
    <property type="term" value="F:class I DNA-(apurinic or apyrimidinic site) endonuclease activity"/>
    <property type="evidence" value="ECO:0007669"/>
    <property type="project" value="UniProtKB-EC"/>
</dbReference>
<keyword evidence="4 7" id="KW-0456">Lyase</keyword>
<keyword evidence="6 7" id="KW-0326">Glycosidase</keyword>
<sequence>MLRELVRNAKLRAKVLERAEEFKLNKKAGEDVWFRELILCILTSNSSFINAYIALNQVYDKIFTANEEELSKLLNLSGYRFYRIKARYIIKAKKYYGTLKKNIFPIAEKDQFEAREKLLEIDGLGMKEASHFLRNVGYFDLAILDRHILKFMSNYFLIQGTLTKTKYIYVESVMKSISKSLNLPVGLIDLFIWYNETNKLVK</sequence>
<evidence type="ECO:0000256" key="4">
    <source>
        <dbReference type="ARBA" id="ARBA00023239"/>
    </source>
</evidence>
<evidence type="ECO:0000256" key="3">
    <source>
        <dbReference type="ARBA" id="ARBA00023204"/>
    </source>
</evidence>
<dbReference type="Pfam" id="PF22175">
    <property type="entry name" value="Ogg-HhH"/>
    <property type="match status" value="1"/>
</dbReference>
<evidence type="ECO:0000313" key="9">
    <source>
        <dbReference type="EMBL" id="AWR97751.1"/>
    </source>
</evidence>